<evidence type="ECO:0000313" key="11">
    <source>
        <dbReference type="EMBL" id="VAW92507.1"/>
    </source>
</evidence>
<keyword evidence="4 9" id="KW-0812">Transmembrane</keyword>
<dbReference type="GO" id="GO:0044877">
    <property type="term" value="F:protein-containing complex binding"/>
    <property type="evidence" value="ECO:0007669"/>
    <property type="project" value="InterPro"/>
</dbReference>
<evidence type="ECO:0000256" key="7">
    <source>
        <dbReference type="ARBA" id="ARBA00023186"/>
    </source>
</evidence>
<feature type="region of interest" description="Disordered" evidence="8">
    <location>
        <begin position="210"/>
        <end position="232"/>
    </location>
</feature>
<dbReference type="InterPro" id="IPR026039">
    <property type="entry name" value="YfgM"/>
</dbReference>
<name>A0A3B0ZYQ2_9ZZZZ</name>
<keyword evidence="3" id="KW-1003">Cell membrane</keyword>
<reference evidence="11" key="1">
    <citation type="submission" date="2018-06" db="EMBL/GenBank/DDBJ databases">
        <authorList>
            <person name="Zhirakovskaya E."/>
        </authorList>
    </citation>
    <scope>NUCLEOTIDE SEQUENCE</scope>
</reference>
<dbReference type="SUPFAM" id="SSF81901">
    <property type="entry name" value="HCP-like"/>
    <property type="match status" value="1"/>
</dbReference>
<evidence type="ECO:0000256" key="2">
    <source>
        <dbReference type="ARBA" id="ARBA00004236"/>
    </source>
</evidence>
<evidence type="ECO:0000256" key="5">
    <source>
        <dbReference type="ARBA" id="ARBA00022989"/>
    </source>
</evidence>
<dbReference type="AlphaFoldDB" id="A0A3B0ZYQ2"/>
<evidence type="ECO:0000256" key="3">
    <source>
        <dbReference type="ARBA" id="ARBA00022475"/>
    </source>
</evidence>
<dbReference type="GO" id="GO:0005886">
    <property type="term" value="C:plasma membrane"/>
    <property type="evidence" value="ECO:0007669"/>
    <property type="project" value="UniProtKB-SubCell"/>
</dbReference>
<dbReference type="InterPro" id="IPR018704">
    <property type="entry name" value="SecYEG/CpoB_TPR"/>
</dbReference>
<protein>
    <recommendedName>
        <fullName evidence="10">Ancillary SecYEG translocon subunit/Cell division coordinator CpoB TPR domain-containing protein</fullName>
    </recommendedName>
</protein>
<gene>
    <name evidence="11" type="ORF">MNBD_GAMMA21-543</name>
</gene>
<feature type="domain" description="Ancillary SecYEG translocon subunit/Cell division coordinator CpoB TPR" evidence="10">
    <location>
        <begin position="15"/>
        <end position="208"/>
    </location>
</feature>
<evidence type="ECO:0000256" key="1">
    <source>
        <dbReference type="ARBA" id="ARBA00004167"/>
    </source>
</evidence>
<dbReference type="PIRSF" id="PIRSF006170">
    <property type="entry name" value="YfgM"/>
    <property type="match status" value="1"/>
</dbReference>
<evidence type="ECO:0000259" key="10">
    <source>
        <dbReference type="Pfam" id="PF09976"/>
    </source>
</evidence>
<keyword evidence="7" id="KW-0143">Chaperone</keyword>
<organism evidence="11">
    <name type="scientific">hydrothermal vent metagenome</name>
    <dbReference type="NCBI Taxonomy" id="652676"/>
    <lineage>
        <taxon>unclassified sequences</taxon>
        <taxon>metagenomes</taxon>
        <taxon>ecological metagenomes</taxon>
    </lineage>
</organism>
<evidence type="ECO:0000256" key="9">
    <source>
        <dbReference type="SAM" id="Phobius"/>
    </source>
</evidence>
<keyword evidence="6 9" id="KW-0472">Membrane</keyword>
<dbReference type="PANTHER" id="PTHR38035:SF1">
    <property type="entry name" value="ANCILLARY SECYEG TRANSLOCON SUBUNIT"/>
    <property type="match status" value="1"/>
</dbReference>
<dbReference type="PANTHER" id="PTHR38035">
    <property type="entry name" value="UPF0070 PROTEIN YFGM"/>
    <property type="match status" value="1"/>
</dbReference>
<evidence type="ECO:0000256" key="6">
    <source>
        <dbReference type="ARBA" id="ARBA00023136"/>
    </source>
</evidence>
<evidence type="ECO:0000256" key="4">
    <source>
        <dbReference type="ARBA" id="ARBA00022692"/>
    </source>
</evidence>
<sequence length="232" mass="26144">MVEQLTDDEQVEALKKWWKENGTAIIVGIIIGISAIVGFWKWNQHVEIQALAASQQYDNFTQAVIDNKPEEIENYFTILKADYVGTSYAALAALLYASYEYDKNNAEKSLEYLRWAQQNPGHDALLHIAQVRLAKLLVAQDKLDEAFSLIEKIKEPAFDVQYAEIKGDIYTKRGEQALARTSYLLALASSELNGKQREFVQMKLDDLGAPPAELKSNDEAGEKVQTNLEADK</sequence>
<dbReference type="Pfam" id="PF09976">
    <property type="entry name" value="TPR_21"/>
    <property type="match status" value="1"/>
</dbReference>
<comment type="subcellular location">
    <subcellularLocation>
        <location evidence="2">Cell membrane</location>
    </subcellularLocation>
    <subcellularLocation>
        <location evidence="1">Membrane</location>
        <topology evidence="1">Single-pass membrane protein</topology>
    </subcellularLocation>
</comment>
<proteinExistence type="predicted"/>
<accession>A0A3B0ZYQ2</accession>
<feature type="transmembrane region" description="Helical" evidence="9">
    <location>
        <begin position="22"/>
        <end position="40"/>
    </location>
</feature>
<dbReference type="EMBL" id="UOFR01000015">
    <property type="protein sequence ID" value="VAW92507.1"/>
    <property type="molecule type" value="Genomic_DNA"/>
</dbReference>
<evidence type="ECO:0000256" key="8">
    <source>
        <dbReference type="SAM" id="MobiDB-lite"/>
    </source>
</evidence>
<keyword evidence="5 9" id="KW-1133">Transmembrane helix</keyword>